<evidence type="ECO:0000256" key="1">
    <source>
        <dbReference type="SAM" id="MobiDB-lite"/>
    </source>
</evidence>
<dbReference type="GO" id="GO:0016887">
    <property type="term" value="F:ATP hydrolysis activity"/>
    <property type="evidence" value="ECO:0007669"/>
    <property type="project" value="InterPro"/>
</dbReference>
<dbReference type="PANTHER" id="PTHR46411">
    <property type="entry name" value="FAMILY ATPASE, PUTATIVE-RELATED"/>
    <property type="match status" value="1"/>
</dbReference>
<dbReference type="InterPro" id="IPR056336">
    <property type="entry name" value="YVC1_C"/>
</dbReference>
<feature type="transmembrane region" description="Helical" evidence="2">
    <location>
        <begin position="1227"/>
        <end position="1248"/>
    </location>
</feature>
<feature type="region of interest" description="Disordered" evidence="1">
    <location>
        <begin position="1"/>
        <end position="174"/>
    </location>
</feature>
<dbReference type="InterPro" id="IPR027417">
    <property type="entry name" value="P-loop_NTPase"/>
</dbReference>
<dbReference type="SMART" id="SM00382">
    <property type="entry name" value="AAA"/>
    <property type="match status" value="1"/>
</dbReference>
<evidence type="ECO:0000313" key="5">
    <source>
        <dbReference type="Proteomes" id="UP001303647"/>
    </source>
</evidence>
<feature type="transmembrane region" description="Helical" evidence="2">
    <location>
        <begin position="1372"/>
        <end position="1393"/>
    </location>
</feature>
<feature type="domain" description="AAA+ ATPase" evidence="3">
    <location>
        <begin position="761"/>
        <end position="885"/>
    </location>
</feature>
<gene>
    <name evidence="4" type="ORF">C7999DRAFT_43613</name>
</gene>
<reference evidence="4" key="2">
    <citation type="submission" date="2023-05" db="EMBL/GenBank/DDBJ databases">
        <authorList>
            <consortium name="Lawrence Berkeley National Laboratory"/>
            <person name="Steindorff A."/>
            <person name="Hensen N."/>
            <person name="Bonometti L."/>
            <person name="Westerberg I."/>
            <person name="Brannstrom I.O."/>
            <person name="Guillou S."/>
            <person name="Cros-Aarteil S."/>
            <person name="Calhoun S."/>
            <person name="Haridas S."/>
            <person name="Kuo A."/>
            <person name="Mondo S."/>
            <person name="Pangilinan J."/>
            <person name="Riley R."/>
            <person name="Labutti K."/>
            <person name="Andreopoulos B."/>
            <person name="Lipzen A."/>
            <person name="Chen C."/>
            <person name="Yanf M."/>
            <person name="Daum C."/>
            <person name="Ng V."/>
            <person name="Clum A."/>
            <person name="Ohm R."/>
            <person name="Martin F."/>
            <person name="Silar P."/>
            <person name="Natvig D."/>
            <person name="Lalanne C."/>
            <person name="Gautier V."/>
            <person name="Ament-Velasquez S.L."/>
            <person name="Kruys A."/>
            <person name="Hutchinson M.I."/>
            <person name="Powell A.J."/>
            <person name="Barry K."/>
            <person name="Miller A.N."/>
            <person name="Grigoriev I.V."/>
            <person name="Debuchy R."/>
            <person name="Gladieux P."/>
            <person name="Thoren M.H."/>
            <person name="Johannesson H."/>
        </authorList>
    </citation>
    <scope>NUCLEOTIDE SEQUENCE</scope>
    <source>
        <strain evidence="4">CBS 359.72</strain>
    </source>
</reference>
<feature type="transmembrane region" description="Helical" evidence="2">
    <location>
        <begin position="1310"/>
        <end position="1331"/>
    </location>
</feature>
<dbReference type="InterPro" id="IPR054289">
    <property type="entry name" value="DUF7025"/>
</dbReference>
<feature type="region of interest" description="Disordered" evidence="1">
    <location>
        <begin position="576"/>
        <end position="606"/>
    </location>
</feature>
<dbReference type="Pfam" id="PF22942">
    <property type="entry name" value="DUF7025"/>
    <property type="match status" value="1"/>
</dbReference>
<feature type="transmembrane region" description="Helical" evidence="2">
    <location>
        <begin position="1203"/>
        <end position="1221"/>
    </location>
</feature>
<dbReference type="CDD" id="cd19481">
    <property type="entry name" value="RecA-like_protease"/>
    <property type="match status" value="1"/>
</dbReference>
<dbReference type="GO" id="GO:0005524">
    <property type="term" value="F:ATP binding"/>
    <property type="evidence" value="ECO:0007669"/>
    <property type="project" value="InterPro"/>
</dbReference>
<keyword evidence="5" id="KW-1185">Reference proteome</keyword>
<dbReference type="InterPro" id="IPR003593">
    <property type="entry name" value="AAA+_ATPase"/>
</dbReference>
<feature type="compositionally biased region" description="Low complexity" evidence="1">
    <location>
        <begin position="230"/>
        <end position="251"/>
    </location>
</feature>
<accession>A0AAN7CME5</accession>
<feature type="region of interest" description="Disordered" evidence="1">
    <location>
        <begin position="190"/>
        <end position="261"/>
    </location>
</feature>
<dbReference type="SUPFAM" id="SSF52540">
    <property type="entry name" value="P-loop containing nucleoside triphosphate hydrolases"/>
    <property type="match status" value="1"/>
</dbReference>
<proteinExistence type="predicted"/>
<protein>
    <recommendedName>
        <fullName evidence="3">AAA+ ATPase domain-containing protein</fullName>
    </recommendedName>
</protein>
<comment type="caution">
    <text evidence="4">The sequence shown here is derived from an EMBL/GenBank/DDBJ whole genome shotgun (WGS) entry which is preliminary data.</text>
</comment>
<evidence type="ECO:0000313" key="4">
    <source>
        <dbReference type="EMBL" id="KAK4244791.1"/>
    </source>
</evidence>
<name>A0AAN7CME5_9PEZI</name>
<feature type="compositionally biased region" description="Low complexity" evidence="1">
    <location>
        <begin position="157"/>
        <end position="166"/>
    </location>
</feature>
<dbReference type="InterPro" id="IPR056337">
    <property type="entry name" value="LHD_YVC1"/>
</dbReference>
<dbReference type="Pfam" id="PF00004">
    <property type="entry name" value="AAA"/>
    <property type="match status" value="1"/>
</dbReference>
<dbReference type="Pfam" id="PF23317">
    <property type="entry name" value="YVC1_C"/>
    <property type="match status" value="1"/>
</dbReference>
<evidence type="ECO:0000259" key="3">
    <source>
        <dbReference type="SMART" id="SM00382"/>
    </source>
</evidence>
<sequence>MASEDKTSADVREGDPMTPAKNEDPNASGESPAKSAEGEIQGSDKPNAIKKTPQGKVPKKGLRRKSTRRKKKTSLVASSSDYDSDASDNATTTDSSSSDSSESEEEAPKKKRLAKKRQEPRKAKKKARVKKNRNGYKAQKSSDPFSDSGSESDSDSDSSNSDISSGTDDEGNQQSQANLVRQLQQLLLHQQQQQGTGSYGYPSGFNNNVPPPVYDNGLRRSPPRPRRGGARTSGRGNTNLGGLDPNLLLGGKQHKDAKKAQKATKLDYKRVDQVWDDTIHNYKLQDTAEGEVDAQYDEFIFHVRRTFDWEGKYKATIVDIKSKLLRESLQDVIGDIKGVSLVDDTPKIDPNLLFLYLEDLRQHMKELKKTKVTKGSKRSRKKEQKRIKSKRQHLKVLVKYIDEDYADTKNSLYPMLKNGLITFDLLWALWKPNTLAYTTTYGSHDEPRVFKVEMAEKHHGLLRGDYYYIEGKYFEYDGKQHGFGNMSEEISDFRGARKITSLGCYPLKYHKDEAQLRKELIERGKKFVSLSGVHYKTHQGMAYYKKKRAVVKVNINGRVMIDPSIHRRINPNYPISLVRPKDHDMFSDDDDDSDSESGCCGCGSDSDDNNERVKFVTKAFEDDKGKVQFIRVPKSDNDDDENGEGEKLDRVDAKGDDAHQHETDGAPETPPSDSGSRTKPVPEFSEEEYLIASPVVLGFAFAEKLWLEFTVSGIKEIQWNEAAYESLVLEPKTKDIVKALVESHKYHAAESIDDVIQGKGKGLVAVLHGPPGTGKTLTAEGISELLKCPLYMASAGELGTDSRFLESELQKILDICHAWGAILLLDEADIFLEKRNMHDIHRNALVSIFLRQLEYFQGILFLTTNRVETFDDAFQSRIHIALRYDALDLRAKKAIFKIFVERVRVLDKTSLVPFSEDDYAALARHELNGRQIKNTVRTAQALAVNKGEPLSMRHIRQVLELFLPTYSNESIQSAILAPKVTEVALRIRHLIEECIPCELKESHITSPHSKVISPKVIQAAKEAGGREHSACVVFCLLVNKHWWHRQALLELWDAELHYLRATASEVIAKKIIESEEDVEYLLHSVLLKRYSILIDGRPTHPVNVIEKAVDLHALRVIGSSGYQRCINHLWRGWLVQDENDPSTFVDYKDKDNTSYIAHLDPDRMRSPMYQNATQMLMSFIYLALYTVAMNTVNEDGGIDAVEVLLYLFTLGFICSELIKFWKAGYYIFNFWNAFNSLLYGLLVTSFVLRCTALSHRQGDPDGLRHHYSTLSYSFLAVSAPMFWARLLLYLDSYRFFGAMLVVLKVMMKESIIFFALLFFLIVGFLQAFVGLDYADDRVIEDILFIVQSMANAVMQSPDFSGFERFQPPFGLILYYCFTFVVMVILLNILIALYNSAYEDIYENANDEYLAMFAQKTMTFVRAPDENVFIPPFNLIETFFLVPFLEWWMDKKTYERINDVVMGIIYSPLLLVSAYFETRWAREIRVNRARGDADDDTVEEWEQMLGQLDFESDGWKKQVDSVKCNLEEDPAVSEVKKLREEVDQLKEIILSLHKALEKGNGQGSES</sequence>
<feature type="compositionally biased region" description="Basic residues" evidence="1">
    <location>
        <begin position="122"/>
        <end position="134"/>
    </location>
</feature>
<feature type="transmembrane region" description="Helical" evidence="2">
    <location>
        <begin position="1459"/>
        <end position="1475"/>
    </location>
</feature>
<organism evidence="4 5">
    <name type="scientific">Corynascus novoguineensis</name>
    <dbReference type="NCBI Taxonomy" id="1126955"/>
    <lineage>
        <taxon>Eukaryota</taxon>
        <taxon>Fungi</taxon>
        <taxon>Dikarya</taxon>
        <taxon>Ascomycota</taxon>
        <taxon>Pezizomycotina</taxon>
        <taxon>Sordariomycetes</taxon>
        <taxon>Sordariomycetidae</taxon>
        <taxon>Sordariales</taxon>
        <taxon>Chaetomiaceae</taxon>
        <taxon>Corynascus</taxon>
    </lineage>
</organism>
<feature type="compositionally biased region" description="Basic and acidic residues" evidence="1">
    <location>
        <begin position="1"/>
        <end position="15"/>
    </location>
</feature>
<dbReference type="Pfam" id="PF23190">
    <property type="entry name" value="LHD_TRPY1"/>
    <property type="match status" value="1"/>
</dbReference>
<feature type="compositionally biased region" description="Low complexity" evidence="1">
    <location>
        <begin position="74"/>
        <end position="100"/>
    </location>
</feature>
<feature type="transmembrane region" description="Helical" evidence="2">
    <location>
        <begin position="1427"/>
        <end position="1447"/>
    </location>
</feature>
<dbReference type="EMBL" id="MU857724">
    <property type="protein sequence ID" value="KAK4244791.1"/>
    <property type="molecule type" value="Genomic_DNA"/>
</dbReference>
<dbReference type="PANTHER" id="PTHR46411:SF1">
    <property type="entry name" value="FAMILY ATPASE, PUTATIVE (AFU_ORTHOLOGUE AFUA_7G05752)-RELATED"/>
    <property type="match status" value="1"/>
</dbReference>
<feature type="compositionally biased region" description="Basic residues" evidence="1">
    <location>
        <begin position="57"/>
        <end position="73"/>
    </location>
</feature>
<keyword evidence="2" id="KW-0472">Membrane</keyword>
<keyword evidence="2" id="KW-0812">Transmembrane</keyword>
<feature type="transmembrane region" description="Helical" evidence="2">
    <location>
        <begin position="1269"/>
        <end position="1290"/>
    </location>
</feature>
<dbReference type="Gene3D" id="3.40.50.300">
    <property type="entry name" value="P-loop containing nucleotide triphosphate hydrolases"/>
    <property type="match status" value="1"/>
</dbReference>
<feature type="compositionally biased region" description="Basic and acidic residues" evidence="1">
    <location>
        <begin position="644"/>
        <end position="664"/>
    </location>
</feature>
<dbReference type="InterPro" id="IPR003959">
    <property type="entry name" value="ATPase_AAA_core"/>
</dbReference>
<dbReference type="Proteomes" id="UP001303647">
    <property type="component" value="Unassembled WGS sequence"/>
</dbReference>
<evidence type="ECO:0000256" key="2">
    <source>
        <dbReference type="SAM" id="Phobius"/>
    </source>
</evidence>
<keyword evidence="2" id="KW-1133">Transmembrane helix</keyword>
<feature type="region of interest" description="Disordered" evidence="1">
    <location>
        <begin position="629"/>
        <end position="681"/>
    </location>
</feature>
<reference evidence="4" key="1">
    <citation type="journal article" date="2023" name="Mol. Phylogenet. Evol.">
        <title>Genome-scale phylogeny and comparative genomics of the fungal order Sordariales.</title>
        <authorList>
            <person name="Hensen N."/>
            <person name="Bonometti L."/>
            <person name="Westerberg I."/>
            <person name="Brannstrom I.O."/>
            <person name="Guillou S."/>
            <person name="Cros-Aarteil S."/>
            <person name="Calhoun S."/>
            <person name="Haridas S."/>
            <person name="Kuo A."/>
            <person name="Mondo S."/>
            <person name="Pangilinan J."/>
            <person name="Riley R."/>
            <person name="LaButti K."/>
            <person name="Andreopoulos B."/>
            <person name="Lipzen A."/>
            <person name="Chen C."/>
            <person name="Yan M."/>
            <person name="Daum C."/>
            <person name="Ng V."/>
            <person name="Clum A."/>
            <person name="Steindorff A."/>
            <person name="Ohm R.A."/>
            <person name="Martin F."/>
            <person name="Silar P."/>
            <person name="Natvig D.O."/>
            <person name="Lalanne C."/>
            <person name="Gautier V."/>
            <person name="Ament-Velasquez S.L."/>
            <person name="Kruys A."/>
            <person name="Hutchinson M.I."/>
            <person name="Powell A.J."/>
            <person name="Barry K."/>
            <person name="Miller A.N."/>
            <person name="Grigoriev I.V."/>
            <person name="Debuchy R."/>
            <person name="Gladieux P."/>
            <person name="Hiltunen Thoren M."/>
            <person name="Johannesson H."/>
        </authorList>
    </citation>
    <scope>NUCLEOTIDE SEQUENCE</scope>
    <source>
        <strain evidence="4">CBS 359.72</strain>
    </source>
</reference>